<dbReference type="RefSeq" id="WP_345091723.1">
    <property type="nucleotide sequence ID" value="NZ_BAABCS010000010.1"/>
</dbReference>
<comment type="caution">
    <text evidence="1">The sequence shown here is derived from an EMBL/GenBank/DDBJ whole genome shotgun (WGS) entry which is preliminary data.</text>
</comment>
<dbReference type="Proteomes" id="UP001500426">
    <property type="component" value="Unassembled WGS sequence"/>
</dbReference>
<proteinExistence type="predicted"/>
<name>A0ABP7ULM9_9FLAO</name>
<evidence type="ECO:0008006" key="3">
    <source>
        <dbReference type="Google" id="ProtNLM"/>
    </source>
</evidence>
<reference evidence="2" key="1">
    <citation type="journal article" date="2019" name="Int. J. Syst. Evol. Microbiol.">
        <title>The Global Catalogue of Microorganisms (GCM) 10K type strain sequencing project: providing services to taxonomists for standard genome sequencing and annotation.</title>
        <authorList>
            <consortium name="The Broad Institute Genomics Platform"/>
            <consortium name="The Broad Institute Genome Sequencing Center for Infectious Disease"/>
            <person name="Wu L."/>
            <person name="Ma J."/>
        </authorList>
    </citation>
    <scope>NUCLEOTIDE SEQUENCE [LARGE SCALE GENOMIC DNA]</scope>
    <source>
        <strain evidence="2">JCM 17068</strain>
    </source>
</reference>
<dbReference type="EMBL" id="BAABCS010000010">
    <property type="protein sequence ID" value="GAA4046927.1"/>
    <property type="molecule type" value="Genomic_DNA"/>
</dbReference>
<evidence type="ECO:0000313" key="2">
    <source>
        <dbReference type="Proteomes" id="UP001500426"/>
    </source>
</evidence>
<sequence length="118" mass="14144">MNKKAYVYDTSKGFSAFIKYNYSSKLNIFSCTKKKNFSVEKITDYNVCFFVVNDMEDFFNLKRIYFDIEFFFVGSPNKLILKKIEDLKYDDLMILDFYDSKYNILQFINIELLSKSIL</sequence>
<organism evidence="1 2">
    <name type="scientific">Flavobacterium chungnamense</name>
    <dbReference type="NCBI Taxonomy" id="706182"/>
    <lineage>
        <taxon>Bacteria</taxon>
        <taxon>Pseudomonadati</taxon>
        <taxon>Bacteroidota</taxon>
        <taxon>Flavobacteriia</taxon>
        <taxon>Flavobacteriales</taxon>
        <taxon>Flavobacteriaceae</taxon>
        <taxon>Flavobacterium</taxon>
    </lineage>
</organism>
<protein>
    <recommendedName>
        <fullName evidence="3">IPExxxVDY family protein</fullName>
    </recommendedName>
</protein>
<accession>A0ABP7ULM9</accession>
<keyword evidence="2" id="KW-1185">Reference proteome</keyword>
<evidence type="ECO:0000313" key="1">
    <source>
        <dbReference type="EMBL" id="GAA4046927.1"/>
    </source>
</evidence>
<gene>
    <name evidence="1" type="ORF">GCM10022388_10570</name>
</gene>